<dbReference type="EMBL" id="UINC01050920">
    <property type="protein sequence ID" value="SVB64460.1"/>
    <property type="molecule type" value="Genomic_DNA"/>
</dbReference>
<evidence type="ECO:0000313" key="1">
    <source>
        <dbReference type="EMBL" id="SVB64460.1"/>
    </source>
</evidence>
<proteinExistence type="predicted"/>
<reference evidence="1" key="1">
    <citation type="submission" date="2018-05" db="EMBL/GenBank/DDBJ databases">
        <authorList>
            <person name="Lanie J.A."/>
            <person name="Ng W.-L."/>
            <person name="Kazmierczak K.M."/>
            <person name="Andrzejewski T.M."/>
            <person name="Davidsen T.M."/>
            <person name="Wayne K.J."/>
            <person name="Tettelin H."/>
            <person name="Glass J.I."/>
            <person name="Rusch D."/>
            <person name="Podicherti R."/>
            <person name="Tsui H.-C.T."/>
            <person name="Winkler M.E."/>
        </authorList>
    </citation>
    <scope>NUCLEOTIDE SEQUENCE</scope>
</reference>
<organism evidence="1">
    <name type="scientific">marine metagenome</name>
    <dbReference type="NCBI Taxonomy" id="408172"/>
    <lineage>
        <taxon>unclassified sequences</taxon>
        <taxon>metagenomes</taxon>
        <taxon>ecological metagenomes</taxon>
    </lineage>
</organism>
<sequence>MDSRTFKVAGISTSPSGLTKVRFANDYVGRIKTLNMRRHTEVKLVELEKPMSKADICSFLMKHSDFQSEISQTAITQYVKRNVGKVKLEVDIEPATVSASAPIPSEVKAD</sequence>
<name>A0A382FN56_9ZZZZ</name>
<gene>
    <name evidence="1" type="ORF">METZ01_LOCUS217314</name>
</gene>
<dbReference type="AlphaFoldDB" id="A0A382FN56"/>
<protein>
    <submittedName>
        <fullName evidence="1">Uncharacterized protein</fullName>
    </submittedName>
</protein>
<accession>A0A382FN56</accession>